<dbReference type="InterPro" id="IPR036440">
    <property type="entry name" value="Peptidase_C15-like_sf"/>
</dbReference>
<dbReference type="Proteomes" id="UP001390339">
    <property type="component" value="Unassembled WGS sequence"/>
</dbReference>
<sequence length="299" mass="33258">MTMIHEVEVLVTGFGPYPDGHGGQIDPNTSYTLTQMMPPVLEPRTAQNPSATRIRIARPQTGYVPSEYRAIRQFFHDLHCRHGDGDDKEGIGEKAILVVHLGEARGLWDHHITVERSAFKQGMTTNFWDAVGVPKNLKYYSMPDAIGETVDDLGPCPWAADVPVGLQTAVDVDAVVEKARGVLETCSQFSRHHHQSGDRNNNTSGGQKQEADDDHDNDEKEYYDNKPLEIRPHMEAGFYACGFLYYESLANCYVRGLRRPDVLFCHVPGKEDARSLGRARDAVLAVIVGAVDEVLLRGD</sequence>
<name>A0ABR2IRG4_9PEZI</name>
<accession>A0ABR2IRG4</accession>
<reference evidence="2 3" key="1">
    <citation type="journal article" date="2024" name="IMA Fungus">
        <title>Apiospora arundinis, a panoply of carbohydrate-active enzymes and secondary metabolites.</title>
        <authorList>
            <person name="Sorensen T."/>
            <person name="Petersen C."/>
            <person name="Muurmann A.T."/>
            <person name="Christiansen J.V."/>
            <person name="Brundto M.L."/>
            <person name="Overgaard C.K."/>
            <person name="Boysen A.T."/>
            <person name="Wollenberg R.D."/>
            <person name="Larsen T.O."/>
            <person name="Sorensen J.L."/>
            <person name="Nielsen K.L."/>
            <person name="Sondergaard T.E."/>
        </authorList>
    </citation>
    <scope>NUCLEOTIDE SEQUENCE [LARGE SCALE GENOMIC DNA]</scope>
    <source>
        <strain evidence="2 3">AAU 773</strain>
    </source>
</reference>
<feature type="compositionally biased region" description="Basic and acidic residues" evidence="1">
    <location>
        <begin position="217"/>
        <end position="226"/>
    </location>
</feature>
<proteinExistence type="predicted"/>
<dbReference type="SUPFAM" id="SSF53182">
    <property type="entry name" value="Pyrrolidone carboxyl peptidase (pyroglutamate aminopeptidase)"/>
    <property type="match status" value="1"/>
</dbReference>
<dbReference type="Gene3D" id="3.40.630.20">
    <property type="entry name" value="Peptidase C15, pyroglutamyl peptidase I-like"/>
    <property type="match status" value="1"/>
</dbReference>
<keyword evidence="3" id="KW-1185">Reference proteome</keyword>
<dbReference type="EMBL" id="JAPCWZ010000004">
    <property type="protein sequence ID" value="KAK8867454.1"/>
    <property type="molecule type" value="Genomic_DNA"/>
</dbReference>
<feature type="compositionally biased region" description="Polar residues" evidence="1">
    <location>
        <begin position="198"/>
        <end position="207"/>
    </location>
</feature>
<evidence type="ECO:0000256" key="1">
    <source>
        <dbReference type="SAM" id="MobiDB-lite"/>
    </source>
</evidence>
<organism evidence="2 3">
    <name type="scientific">Apiospora arundinis</name>
    <dbReference type="NCBI Taxonomy" id="335852"/>
    <lineage>
        <taxon>Eukaryota</taxon>
        <taxon>Fungi</taxon>
        <taxon>Dikarya</taxon>
        <taxon>Ascomycota</taxon>
        <taxon>Pezizomycotina</taxon>
        <taxon>Sordariomycetes</taxon>
        <taxon>Xylariomycetidae</taxon>
        <taxon>Amphisphaeriales</taxon>
        <taxon>Apiosporaceae</taxon>
        <taxon>Apiospora</taxon>
    </lineage>
</organism>
<evidence type="ECO:0000313" key="2">
    <source>
        <dbReference type="EMBL" id="KAK8867454.1"/>
    </source>
</evidence>
<comment type="caution">
    <text evidence="2">The sequence shown here is derived from an EMBL/GenBank/DDBJ whole genome shotgun (WGS) entry which is preliminary data.</text>
</comment>
<evidence type="ECO:0000313" key="3">
    <source>
        <dbReference type="Proteomes" id="UP001390339"/>
    </source>
</evidence>
<protein>
    <submittedName>
        <fullName evidence="2">Peptidase C15 pyroglutamyl peptidase I-like protein</fullName>
    </submittedName>
</protein>
<gene>
    <name evidence="2" type="ORF">PGQ11_006032</name>
</gene>
<feature type="region of interest" description="Disordered" evidence="1">
    <location>
        <begin position="187"/>
        <end position="226"/>
    </location>
</feature>